<dbReference type="RefSeq" id="WP_128744792.1">
    <property type="nucleotide sequence ID" value="NZ_CP035281.1"/>
</dbReference>
<dbReference type="Proteomes" id="UP000287601">
    <property type="component" value="Chromosome"/>
</dbReference>
<proteinExistence type="predicted"/>
<dbReference type="OrthoDB" id="5393676at2"/>
<dbReference type="Pfam" id="PF12672">
    <property type="entry name" value="DUF3793"/>
    <property type="match status" value="1"/>
</dbReference>
<name>A0A410PTE5_9FIRM</name>
<gene>
    <name evidence="1" type="ORF">EQM06_02215</name>
</gene>
<dbReference type="KEGG" id="amij:EQM06_02215"/>
<dbReference type="EMBL" id="CP035281">
    <property type="protein sequence ID" value="QAT42138.1"/>
    <property type="molecule type" value="Genomic_DNA"/>
</dbReference>
<evidence type="ECO:0000313" key="1">
    <source>
        <dbReference type="EMBL" id="QAT42138.1"/>
    </source>
</evidence>
<reference evidence="1 2" key="1">
    <citation type="submission" date="2019-01" db="EMBL/GenBank/DDBJ databases">
        <title>Draft genomes of a novel of Aminipila strains.</title>
        <authorList>
            <person name="Ma S."/>
        </authorList>
    </citation>
    <scope>NUCLEOTIDE SEQUENCE [LARGE SCALE GENOMIC DNA]</scope>
    <source>
        <strain evidence="2">JN-39</strain>
    </source>
</reference>
<dbReference type="InterPro" id="IPR024523">
    <property type="entry name" value="DUF3793"/>
</dbReference>
<accession>A0A410PTE5</accession>
<evidence type="ECO:0000313" key="2">
    <source>
        <dbReference type="Proteomes" id="UP000287601"/>
    </source>
</evidence>
<sequence>MLEKLIIENCAPTLANLKTGEIVNYRFQDPEQAKKEVEWLNKKLDIKGVRIEILAEREKSFLLYVYRRNRLACDLSCPIAKKLLKKQGYLSDDVEASIRQLHRRIGGENSTDEFPHEIGLFLSYPAQDVKGFIENRGKNCKCCGYWKVYEEEENAARTFAKFDKCKAVYKMMCNQGADIHKLTVAC</sequence>
<organism evidence="1 2">
    <name type="scientific">Aminipila luticellarii</name>
    <dbReference type="NCBI Taxonomy" id="2507160"/>
    <lineage>
        <taxon>Bacteria</taxon>
        <taxon>Bacillati</taxon>
        <taxon>Bacillota</taxon>
        <taxon>Clostridia</taxon>
        <taxon>Peptostreptococcales</taxon>
        <taxon>Anaerovoracaceae</taxon>
        <taxon>Aminipila</taxon>
    </lineage>
</organism>
<dbReference type="AlphaFoldDB" id="A0A410PTE5"/>
<protein>
    <submittedName>
        <fullName evidence="1">DUF3793 family protein</fullName>
    </submittedName>
</protein>
<keyword evidence="2" id="KW-1185">Reference proteome</keyword>